<dbReference type="AlphaFoldDB" id="A0A5J9SEE3"/>
<dbReference type="Proteomes" id="UP000324897">
    <property type="component" value="Unassembled WGS sequence"/>
</dbReference>
<gene>
    <name evidence="1" type="ORF">EJB05_57063</name>
</gene>
<comment type="caution">
    <text evidence="1">The sequence shown here is derived from an EMBL/GenBank/DDBJ whole genome shotgun (WGS) entry which is preliminary data.</text>
</comment>
<accession>A0A5J9SEE3</accession>
<name>A0A5J9SEE3_9POAL</name>
<dbReference type="EMBL" id="RWGY01000963">
    <property type="protein sequence ID" value="TVT97684.1"/>
    <property type="molecule type" value="Genomic_DNA"/>
</dbReference>
<protein>
    <submittedName>
        <fullName evidence="1">Uncharacterized protein</fullName>
    </submittedName>
</protein>
<evidence type="ECO:0000313" key="1">
    <source>
        <dbReference type="EMBL" id="TVT97684.1"/>
    </source>
</evidence>
<dbReference type="Gramene" id="TVT97684">
    <property type="protein sequence ID" value="TVT97684"/>
    <property type="gene ID" value="EJB05_57063"/>
</dbReference>
<evidence type="ECO:0000313" key="2">
    <source>
        <dbReference type="Proteomes" id="UP000324897"/>
    </source>
</evidence>
<organism evidence="1 2">
    <name type="scientific">Eragrostis curvula</name>
    <name type="common">weeping love grass</name>
    <dbReference type="NCBI Taxonomy" id="38414"/>
    <lineage>
        <taxon>Eukaryota</taxon>
        <taxon>Viridiplantae</taxon>
        <taxon>Streptophyta</taxon>
        <taxon>Embryophyta</taxon>
        <taxon>Tracheophyta</taxon>
        <taxon>Spermatophyta</taxon>
        <taxon>Magnoliopsida</taxon>
        <taxon>Liliopsida</taxon>
        <taxon>Poales</taxon>
        <taxon>Poaceae</taxon>
        <taxon>PACMAD clade</taxon>
        <taxon>Chloridoideae</taxon>
        <taxon>Eragrostideae</taxon>
        <taxon>Eragrostidinae</taxon>
        <taxon>Eragrostis</taxon>
    </lineage>
</organism>
<reference evidence="1 2" key="1">
    <citation type="journal article" date="2019" name="Sci. Rep.">
        <title>A high-quality genome of Eragrostis curvula grass provides insights into Poaceae evolution and supports new strategies to enhance forage quality.</title>
        <authorList>
            <person name="Carballo J."/>
            <person name="Santos B.A.C.M."/>
            <person name="Zappacosta D."/>
            <person name="Garbus I."/>
            <person name="Selva J.P."/>
            <person name="Gallo C.A."/>
            <person name="Diaz A."/>
            <person name="Albertini E."/>
            <person name="Caccamo M."/>
            <person name="Echenique V."/>
        </authorList>
    </citation>
    <scope>NUCLEOTIDE SEQUENCE [LARGE SCALE GENOMIC DNA]</scope>
    <source>
        <strain evidence="2">cv. Victoria</strain>
        <tissue evidence="1">Leaf</tissue>
    </source>
</reference>
<proteinExistence type="predicted"/>
<keyword evidence="2" id="KW-1185">Reference proteome</keyword>
<sequence>MMKIYDVVRYLEKIKMAIKPFEAFINIKPGNANPLLVSKEAMALDGGHLSQHSCPTSVHSFTSRSVMRPQLLPSANLFSRASGRKKVFPADLGKRSLIEKIRKLTMEVAWQAALPGEVRHRPRVKIVQDISKVPEDMVTPPVLHGRLHCQGKIAAMDR</sequence>